<name>A0A6J5MWQ1_9CAUD</name>
<evidence type="ECO:0000256" key="1">
    <source>
        <dbReference type="SAM" id="MobiDB-lite"/>
    </source>
</evidence>
<dbReference type="EMBL" id="LR796539">
    <property type="protein sequence ID" value="CAB4150307.1"/>
    <property type="molecule type" value="Genomic_DNA"/>
</dbReference>
<proteinExistence type="predicted"/>
<protein>
    <submittedName>
        <fullName evidence="2">Uncharacterized protein</fullName>
    </submittedName>
</protein>
<feature type="compositionally biased region" description="Gly residues" evidence="1">
    <location>
        <begin position="356"/>
        <end position="373"/>
    </location>
</feature>
<reference evidence="2" key="1">
    <citation type="submission" date="2020-04" db="EMBL/GenBank/DDBJ databases">
        <authorList>
            <person name="Chiriac C."/>
            <person name="Salcher M."/>
            <person name="Ghai R."/>
            <person name="Kavagutti S V."/>
        </authorList>
    </citation>
    <scope>NUCLEOTIDE SEQUENCE</scope>
</reference>
<evidence type="ECO:0000313" key="2">
    <source>
        <dbReference type="EMBL" id="CAB4150307.1"/>
    </source>
</evidence>
<sequence>MALAIPIVSTFDGGGVSSAIREFKNLESASDKVGFVAQKAAKTAELGFLALGAAGVATAGFLLKAAQAAGEDEAAQVKLESQIRATVKISDAQVESIQSFIDKTQRAVGVSDDSLRPAFGRLLAATKDVQEAQDLLNVALDLSAVTGKSVEQTSLAIARAQEGAFGPLDKLGLGYEKGELKAMGFNKTLEELETRFSGAALDKANTFEGTMARLKITLGELQESIGAKVLPILTDLADSANRIAEAFGLKGAAGGVKQLGLEIVNLGTDADGMMNTFGKIYDSIAALVNGIMNALAIPLATINFLRTGELGNYKVKGLPTFDQLKAANPSTNRPVSTQQAEGMFGGTKVSGAPTGFSGGGGGGGGGGTSGGGTTPAKVTGATPEPVFTDMGQALASDFSQTGIGGIQGLGDIIFNINGGDPNAVVDALRDFMRNNGSVPIVTAGIY</sequence>
<accession>A0A6J5MWQ1</accession>
<gene>
    <name evidence="2" type="ORF">UFOVP564_18</name>
</gene>
<feature type="region of interest" description="Disordered" evidence="1">
    <location>
        <begin position="354"/>
        <end position="377"/>
    </location>
</feature>
<organism evidence="2">
    <name type="scientific">uncultured Caudovirales phage</name>
    <dbReference type="NCBI Taxonomy" id="2100421"/>
    <lineage>
        <taxon>Viruses</taxon>
        <taxon>Duplodnaviria</taxon>
        <taxon>Heunggongvirae</taxon>
        <taxon>Uroviricota</taxon>
        <taxon>Caudoviricetes</taxon>
        <taxon>Peduoviridae</taxon>
        <taxon>Maltschvirus</taxon>
        <taxon>Maltschvirus maltsch</taxon>
    </lineage>
</organism>